<dbReference type="Gene3D" id="3.30.420.10">
    <property type="entry name" value="Ribonuclease H-like superfamily/Ribonuclease H"/>
    <property type="match status" value="1"/>
</dbReference>
<dbReference type="InterPro" id="IPR036397">
    <property type="entry name" value="RNaseH_sf"/>
</dbReference>
<protein>
    <submittedName>
        <fullName evidence="2">Uncharacterized protein LOC125780024</fullName>
    </submittedName>
</protein>
<gene>
    <name evidence="2" type="primary">LOC125780024</name>
</gene>
<dbReference type="PANTHER" id="PTHR31511">
    <property type="entry name" value="PROTEIN CBG23764"/>
    <property type="match status" value="1"/>
</dbReference>
<dbReference type="InterPro" id="IPR043502">
    <property type="entry name" value="DNA/RNA_pol_sf"/>
</dbReference>
<organism evidence="1 2">
    <name type="scientific">Bactrocera dorsalis</name>
    <name type="common">Oriental fruit fly</name>
    <name type="synonym">Dacus dorsalis</name>
    <dbReference type="NCBI Taxonomy" id="27457"/>
    <lineage>
        <taxon>Eukaryota</taxon>
        <taxon>Metazoa</taxon>
        <taxon>Ecdysozoa</taxon>
        <taxon>Arthropoda</taxon>
        <taxon>Hexapoda</taxon>
        <taxon>Insecta</taxon>
        <taxon>Pterygota</taxon>
        <taxon>Neoptera</taxon>
        <taxon>Endopterygota</taxon>
        <taxon>Diptera</taxon>
        <taxon>Brachycera</taxon>
        <taxon>Muscomorpha</taxon>
        <taxon>Tephritoidea</taxon>
        <taxon>Tephritidae</taxon>
        <taxon>Bactrocera</taxon>
        <taxon>Bactrocera</taxon>
    </lineage>
</organism>
<keyword evidence="1" id="KW-1185">Reference proteome</keyword>
<dbReference type="SUPFAM" id="SSF53098">
    <property type="entry name" value="Ribonuclease H-like"/>
    <property type="match status" value="1"/>
</dbReference>
<dbReference type="PANTHER" id="PTHR31511:SF12">
    <property type="entry name" value="RHO TERMINATION FACTOR N-TERMINAL DOMAIN-CONTAINING PROTEIN"/>
    <property type="match status" value="1"/>
</dbReference>
<dbReference type="RefSeq" id="XP_049317476.1">
    <property type="nucleotide sequence ID" value="XM_049461519.1"/>
</dbReference>
<dbReference type="InterPro" id="IPR023211">
    <property type="entry name" value="DNA_pol_palm_dom_sf"/>
</dbReference>
<sequence length="729" mass="85597">MHPLTVDQLRRQKEDIVCHICGMELLLSDRVADHCHLTGEYKGPAHKKCNLEYQIANFIPIFFHNLSKYDCHLFIKELSSVKGDINIIPLNKELYISISKRIYINDKDTIELRFLDSFRFMPSSLDSLAKNLNNNDLEITKTFFPNDHHFDLMKRKGIFPYDYLDSETCLNETQLPARSHFFNKLSNESCSIEDYQYAQNVWTTFNCSNLLDYLFLYLKVDVLLLSDIFENFRKLCKGIYRLDPCQYYTSPGLSWDAMLKITRTELELFTDENMHNFILSGIRGGIVQCCKRHSVANNKYLSDYDATKPSNFIIYLDVNNLYGYAMSHNLPHSNFEWVENVDDFNVFSIPEDSLVGYILEVDLDYPITTHNIHNDFPLCFENKKIGSMKNSKLIGDLGNKVKYIIHYKRLQQCIKHGLVLKKIHRILQFNQSDWLKKYIDLNNYHRTLAANKFEENFFKLLNNAVYGKTMENVNKRVDVKLVQNWENTNIGGRGRKRLGARALIAKPNFHSLSKFSDNLLAIQLKQVSVLYNKPIYIGFSVLELSKFKMYSFHYDYIKEKYKNNITLNYMDTDSFIYDIQTDDFYNDIRNDISKFFDTSSYPIENIFNFPRLNKKVLGMMKDECNGKLIKEFIGLRAKIYSFRIDNDVNETKKIKGIKKCVTSTLSLNDFKKCLLENKVYNASMYTFRSKLHTIYTQNICKVALSNVDDKRIVRENHIDTYAYGHFKTL</sequence>
<proteinExistence type="predicted"/>
<accession>A0ABM3K7M8</accession>
<reference evidence="2" key="1">
    <citation type="submission" date="2025-08" db="UniProtKB">
        <authorList>
            <consortium name="RefSeq"/>
        </authorList>
    </citation>
    <scope>IDENTIFICATION</scope>
    <source>
        <tissue evidence="2">Adult</tissue>
    </source>
</reference>
<dbReference type="InterPro" id="IPR044925">
    <property type="entry name" value="His-Me_finger_sf"/>
</dbReference>
<dbReference type="SUPFAM" id="SSF54060">
    <property type="entry name" value="His-Me finger endonucleases"/>
    <property type="match status" value="1"/>
</dbReference>
<evidence type="ECO:0000313" key="2">
    <source>
        <dbReference type="RefSeq" id="XP_049317476.1"/>
    </source>
</evidence>
<dbReference type="GeneID" id="125780024"/>
<dbReference type="Gene3D" id="3.90.1600.10">
    <property type="entry name" value="Palm domain of DNA polymerase"/>
    <property type="match status" value="1"/>
</dbReference>
<name>A0ABM3K7M8_BACDO</name>
<dbReference type="Proteomes" id="UP001652620">
    <property type="component" value="Unplaced"/>
</dbReference>
<dbReference type="SUPFAM" id="SSF56672">
    <property type="entry name" value="DNA/RNA polymerases"/>
    <property type="match status" value="1"/>
</dbReference>
<evidence type="ECO:0000313" key="1">
    <source>
        <dbReference type="Proteomes" id="UP001652620"/>
    </source>
</evidence>
<dbReference type="InterPro" id="IPR012337">
    <property type="entry name" value="RNaseH-like_sf"/>
</dbReference>